<dbReference type="OrthoDB" id="2447698at2759"/>
<dbReference type="AlphaFoldDB" id="A0A9N9J7H1"/>
<keyword evidence="2" id="KW-1185">Reference proteome</keyword>
<proteinExistence type="predicted"/>
<evidence type="ECO:0000313" key="2">
    <source>
        <dbReference type="Proteomes" id="UP000789405"/>
    </source>
</evidence>
<sequence length="128" mass="14606">MLTDNILPIPLEEIFANAKAIQKDYLFKINPLASTNKMLLEYKTNFYNLLTYSETEFDIDKVYKELVKNVEPGCQVDGPKVIILEPGSNPCSDKAIQNTCNIFFDNVGKKTNRHSKIDIVAIKLFFNI</sequence>
<evidence type="ECO:0000313" key="1">
    <source>
        <dbReference type="EMBL" id="CAG8766543.1"/>
    </source>
</evidence>
<dbReference type="EMBL" id="CAJVPY010018344">
    <property type="protein sequence ID" value="CAG8766543.1"/>
    <property type="molecule type" value="Genomic_DNA"/>
</dbReference>
<gene>
    <name evidence="1" type="ORF">DERYTH_LOCUS18288</name>
</gene>
<comment type="caution">
    <text evidence="1">The sequence shown here is derived from an EMBL/GenBank/DDBJ whole genome shotgun (WGS) entry which is preliminary data.</text>
</comment>
<organism evidence="1 2">
    <name type="scientific">Dentiscutata erythropus</name>
    <dbReference type="NCBI Taxonomy" id="1348616"/>
    <lineage>
        <taxon>Eukaryota</taxon>
        <taxon>Fungi</taxon>
        <taxon>Fungi incertae sedis</taxon>
        <taxon>Mucoromycota</taxon>
        <taxon>Glomeromycotina</taxon>
        <taxon>Glomeromycetes</taxon>
        <taxon>Diversisporales</taxon>
        <taxon>Gigasporaceae</taxon>
        <taxon>Dentiscutata</taxon>
    </lineage>
</organism>
<protein>
    <submittedName>
        <fullName evidence="1">12489_t:CDS:1</fullName>
    </submittedName>
</protein>
<dbReference type="Proteomes" id="UP000789405">
    <property type="component" value="Unassembled WGS sequence"/>
</dbReference>
<reference evidence="1" key="1">
    <citation type="submission" date="2021-06" db="EMBL/GenBank/DDBJ databases">
        <authorList>
            <person name="Kallberg Y."/>
            <person name="Tangrot J."/>
            <person name="Rosling A."/>
        </authorList>
    </citation>
    <scope>NUCLEOTIDE SEQUENCE</scope>
    <source>
        <strain evidence="1">MA453B</strain>
    </source>
</reference>
<accession>A0A9N9J7H1</accession>
<name>A0A9N9J7H1_9GLOM</name>